<proteinExistence type="predicted"/>
<reference evidence="1" key="1">
    <citation type="journal article" date="2016" name="Proc. Natl. Acad. Sci. U.S.A.">
        <title>Lipid metabolic changes in an early divergent fungus govern the establishment of a mutualistic symbiosis with endobacteria.</title>
        <authorList>
            <person name="Lastovetsky O.A."/>
            <person name="Gaspar M.L."/>
            <person name="Mondo S.J."/>
            <person name="LaButti K.M."/>
            <person name="Sandor L."/>
            <person name="Grigoriev I.V."/>
            <person name="Henry S.A."/>
            <person name="Pawlowska T.E."/>
        </authorList>
    </citation>
    <scope>NUCLEOTIDE SEQUENCE [LARGE SCALE GENOMIC DNA]</scope>
    <source>
        <strain evidence="1">ATCC 52814</strain>
    </source>
</reference>
<protein>
    <submittedName>
        <fullName evidence="1">Uncharacterized protein</fullName>
    </submittedName>
</protein>
<gene>
    <name evidence="1" type="ORF">BCV72DRAFT_313267</name>
</gene>
<dbReference type="AlphaFoldDB" id="A0A1X0QX64"/>
<sequence>NLSLEVVQNKTIILLCLETIWRPRPDLDRLQWRGIDFHFIDAATRSTGVTPLASAPKLGCVEDSGMCFACTLWGYCSKTTRE</sequence>
<dbReference type="VEuPathDB" id="FungiDB:BCV72DRAFT_313267"/>
<dbReference type="EMBL" id="KV921975">
    <property type="protein sequence ID" value="ORE04319.1"/>
    <property type="molecule type" value="Genomic_DNA"/>
</dbReference>
<dbReference type="OrthoDB" id="2221171at2759"/>
<feature type="non-terminal residue" evidence="1">
    <location>
        <position position="1"/>
    </location>
</feature>
<accession>A0A1X0QX64</accession>
<name>A0A1X0QX64_RHIZD</name>
<organism evidence="1">
    <name type="scientific">Rhizopus microsporus var. microsporus</name>
    <dbReference type="NCBI Taxonomy" id="86635"/>
    <lineage>
        <taxon>Eukaryota</taxon>
        <taxon>Fungi</taxon>
        <taxon>Fungi incertae sedis</taxon>
        <taxon>Mucoromycota</taxon>
        <taxon>Mucoromycotina</taxon>
        <taxon>Mucoromycetes</taxon>
        <taxon>Mucorales</taxon>
        <taxon>Mucorineae</taxon>
        <taxon>Rhizopodaceae</taxon>
        <taxon>Rhizopus</taxon>
    </lineage>
</organism>
<evidence type="ECO:0000313" key="1">
    <source>
        <dbReference type="EMBL" id="ORE04319.1"/>
    </source>
</evidence>
<dbReference type="Proteomes" id="UP000242414">
    <property type="component" value="Unassembled WGS sequence"/>
</dbReference>